<dbReference type="PANTHER" id="PTHR21528:SF0">
    <property type="entry name" value="DEHYDRODOLICHYL DIPHOSPHATE SYNTHASE COMPLEX SUBUNIT NUS1"/>
    <property type="match status" value="1"/>
</dbReference>
<keyword evidence="11" id="KW-0472">Membrane</keyword>
<dbReference type="PANTHER" id="PTHR21528">
    <property type="entry name" value="DEHYDRODOLICHYL DIPHOSPHATE SYNTHASE COMPLEX SUBUNIT NUS1"/>
    <property type="match status" value="1"/>
</dbReference>
<comment type="catalytic activity">
    <reaction evidence="12">
        <text>n isopentenyl diphosphate + (2E,6E)-farnesyl diphosphate = a di-trans,poly-cis-polyprenyl diphosphate + n diphosphate</text>
        <dbReference type="Rhea" id="RHEA:53008"/>
        <dbReference type="Rhea" id="RHEA-COMP:19494"/>
        <dbReference type="ChEBI" id="CHEBI:33019"/>
        <dbReference type="ChEBI" id="CHEBI:128769"/>
        <dbReference type="ChEBI" id="CHEBI:136960"/>
        <dbReference type="ChEBI" id="CHEBI:175763"/>
        <dbReference type="EC" id="2.5.1.87"/>
    </reaction>
</comment>
<dbReference type="Ensembl" id="ENSFHET00000020872.1">
    <property type="protein sequence ID" value="ENSFHEP00000013339.1"/>
    <property type="gene ID" value="ENSFHEG00000014833.1"/>
</dbReference>
<dbReference type="InterPro" id="IPR036424">
    <property type="entry name" value="UPP_synth-like_sf"/>
</dbReference>
<dbReference type="GO" id="GO:0005789">
    <property type="term" value="C:endoplasmic reticulum membrane"/>
    <property type="evidence" value="ECO:0007669"/>
    <property type="project" value="UniProtKB-SubCell"/>
</dbReference>
<dbReference type="EC" id="2.5.1.87" evidence="5"/>
<evidence type="ECO:0000256" key="1">
    <source>
        <dbReference type="ARBA" id="ARBA00001946"/>
    </source>
</evidence>
<dbReference type="STRING" id="8078.ENSFHEP00000013339"/>
<dbReference type="Proteomes" id="UP000265000">
    <property type="component" value="Unplaced"/>
</dbReference>
<dbReference type="GeneTree" id="ENSGT00390000003223"/>
<protein>
    <recommendedName>
        <fullName evidence="5">ditrans,polycis-polyprenyl diphosphate synthase [(2E,6E)-farnesyldiphosphate specific]</fullName>
        <ecNumber evidence="5">2.5.1.87</ecNumber>
    </recommendedName>
</protein>
<keyword evidence="14" id="KW-1185">Reference proteome</keyword>
<dbReference type="UniPathway" id="UPA00378"/>
<evidence type="ECO:0000256" key="2">
    <source>
        <dbReference type="ARBA" id="ARBA00004586"/>
    </source>
</evidence>
<reference evidence="13" key="1">
    <citation type="submission" date="2025-08" db="UniProtKB">
        <authorList>
            <consortium name="Ensembl"/>
        </authorList>
    </citation>
    <scope>IDENTIFICATION</scope>
</reference>
<evidence type="ECO:0000256" key="8">
    <source>
        <dbReference type="ARBA" id="ARBA00022824"/>
    </source>
</evidence>
<dbReference type="Gene3D" id="3.40.1180.10">
    <property type="entry name" value="Decaprenyl diphosphate synthase-like"/>
    <property type="match status" value="1"/>
</dbReference>
<reference evidence="13" key="2">
    <citation type="submission" date="2025-09" db="UniProtKB">
        <authorList>
            <consortium name="Ensembl"/>
        </authorList>
    </citation>
    <scope>IDENTIFICATION</scope>
</reference>
<evidence type="ECO:0000256" key="5">
    <source>
        <dbReference type="ARBA" id="ARBA00012596"/>
    </source>
</evidence>
<keyword evidence="7" id="KW-0812">Transmembrane</keyword>
<evidence type="ECO:0000256" key="9">
    <source>
        <dbReference type="ARBA" id="ARBA00022842"/>
    </source>
</evidence>
<sequence length="213" mass="23613">LFSVVPFHTSWCILQLNCLLAWNAATAFFLLLRLLFCVGASISITCSPSSFSSTEATTGSSTSTPLHPPASHLFLPDLHTNHSPHHQSHPPSLYTHLPVALHPDVSPAHHSLHNSPHHHTPPSSPHSPYNHYFVNQMFHPLLASRPHSPAESKNIPDPELVVKFGPVNSTLGFLPWHIRLTEFISLPSHKNVSYEDLFGALQQYSSCQQRLGQ</sequence>
<comment type="pathway">
    <text evidence="3">Protein modification; protein glycosylation.</text>
</comment>
<evidence type="ECO:0000313" key="13">
    <source>
        <dbReference type="Ensembl" id="ENSFHEP00000013339.1"/>
    </source>
</evidence>
<dbReference type="InterPro" id="IPR038887">
    <property type="entry name" value="Nus1/NgBR"/>
</dbReference>
<evidence type="ECO:0000256" key="4">
    <source>
        <dbReference type="ARBA" id="ARBA00005432"/>
    </source>
</evidence>
<dbReference type="GO" id="GO:1904423">
    <property type="term" value="C:dehydrodolichyl diphosphate synthase complex"/>
    <property type="evidence" value="ECO:0007669"/>
    <property type="project" value="InterPro"/>
</dbReference>
<name>A0A3Q2PKM2_FUNHE</name>
<dbReference type="SUPFAM" id="SSF64005">
    <property type="entry name" value="Undecaprenyl diphosphate synthase"/>
    <property type="match status" value="1"/>
</dbReference>
<keyword evidence="10" id="KW-1133">Transmembrane helix</keyword>
<organism evidence="13 14">
    <name type="scientific">Fundulus heteroclitus</name>
    <name type="common">Killifish</name>
    <name type="synonym">Mummichog</name>
    <dbReference type="NCBI Taxonomy" id="8078"/>
    <lineage>
        <taxon>Eukaryota</taxon>
        <taxon>Metazoa</taxon>
        <taxon>Chordata</taxon>
        <taxon>Craniata</taxon>
        <taxon>Vertebrata</taxon>
        <taxon>Euteleostomi</taxon>
        <taxon>Actinopterygii</taxon>
        <taxon>Neopterygii</taxon>
        <taxon>Teleostei</taxon>
        <taxon>Neoteleostei</taxon>
        <taxon>Acanthomorphata</taxon>
        <taxon>Ovalentaria</taxon>
        <taxon>Atherinomorphae</taxon>
        <taxon>Cyprinodontiformes</taxon>
        <taxon>Fundulidae</taxon>
        <taxon>Fundulus</taxon>
    </lineage>
</organism>
<comment type="subcellular location">
    <subcellularLocation>
        <location evidence="2">Endoplasmic reticulum membrane</location>
    </subcellularLocation>
</comment>
<proteinExistence type="inferred from homology"/>
<evidence type="ECO:0000313" key="14">
    <source>
        <dbReference type="Proteomes" id="UP000265000"/>
    </source>
</evidence>
<evidence type="ECO:0000256" key="10">
    <source>
        <dbReference type="ARBA" id="ARBA00022989"/>
    </source>
</evidence>
<evidence type="ECO:0000256" key="7">
    <source>
        <dbReference type="ARBA" id="ARBA00022692"/>
    </source>
</evidence>
<evidence type="ECO:0000256" key="12">
    <source>
        <dbReference type="ARBA" id="ARBA00047353"/>
    </source>
</evidence>
<evidence type="ECO:0000256" key="11">
    <source>
        <dbReference type="ARBA" id="ARBA00023136"/>
    </source>
</evidence>
<dbReference type="AlphaFoldDB" id="A0A3Q2PKM2"/>
<comment type="cofactor">
    <cofactor evidence="1">
        <name>Mg(2+)</name>
        <dbReference type="ChEBI" id="CHEBI:18420"/>
    </cofactor>
</comment>
<dbReference type="GO" id="GO:0045547">
    <property type="term" value="F:ditrans,polycis-polyprenyl diphosphate synthase [(2E,6E)-farnesyl diphosphate specific] activity"/>
    <property type="evidence" value="ECO:0007669"/>
    <property type="project" value="UniProtKB-EC"/>
</dbReference>
<evidence type="ECO:0000256" key="6">
    <source>
        <dbReference type="ARBA" id="ARBA00022679"/>
    </source>
</evidence>
<keyword evidence="9" id="KW-0460">Magnesium</keyword>
<comment type="similarity">
    <text evidence="4">Belongs to the UPP synthase family.</text>
</comment>
<evidence type="ECO:0000256" key="3">
    <source>
        <dbReference type="ARBA" id="ARBA00004922"/>
    </source>
</evidence>
<accession>A0A3Q2PKM2</accession>
<keyword evidence="6" id="KW-0808">Transferase</keyword>
<keyword evidence="8" id="KW-0256">Endoplasmic reticulum</keyword>